<dbReference type="AlphaFoldDB" id="A0A6J4PVC5"/>
<accession>A0A6J4PVC5</accession>
<proteinExistence type="predicted"/>
<gene>
    <name evidence="2" type="ORF">AVDCRST_MAG84-7429</name>
</gene>
<evidence type="ECO:0000256" key="1">
    <source>
        <dbReference type="SAM" id="MobiDB-lite"/>
    </source>
</evidence>
<reference evidence="2" key="1">
    <citation type="submission" date="2020-02" db="EMBL/GenBank/DDBJ databases">
        <authorList>
            <person name="Meier V. D."/>
        </authorList>
    </citation>
    <scope>NUCLEOTIDE SEQUENCE</scope>
    <source>
        <strain evidence="2">AVDCRST_MAG84</strain>
    </source>
</reference>
<evidence type="ECO:0000313" key="2">
    <source>
        <dbReference type="EMBL" id="CAA9425096.1"/>
    </source>
</evidence>
<protein>
    <submittedName>
        <fullName evidence="2">Uncharacterized protein</fullName>
    </submittedName>
</protein>
<organism evidence="2">
    <name type="scientific">uncultured Microcoleus sp</name>
    <dbReference type="NCBI Taxonomy" id="259945"/>
    <lineage>
        <taxon>Bacteria</taxon>
        <taxon>Bacillati</taxon>
        <taxon>Cyanobacteriota</taxon>
        <taxon>Cyanophyceae</taxon>
        <taxon>Oscillatoriophycideae</taxon>
        <taxon>Oscillatoriales</taxon>
        <taxon>Microcoleaceae</taxon>
        <taxon>Microcoleus</taxon>
        <taxon>environmental samples</taxon>
    </lineage>
</organism>
<dbReference type="EMBL" id="CADCTZ010001848">
    <property type="protein sequence ID" value="CAA9425096.1"/>
    <property type="molecule type" value="Genomic_DNA"/>
</dbReference>
<sequence>MIKSAKASGRGGKRLGAGRRPTWGTNDIKTIRVPTSLAGQLLEIARYLDGQQSCRALQPFEDEESPDWDCPKAMEFSYLHHCAQVLGYEKKQLQYEVEGLKAQLKSIRKQRFKVL</sequence>
<name>A0A6J4PVC5_9CYAN</name>
<feature type="region of interest" description="Disordered" evidence="1">
    <location>
        <begin position="1"/>
        <end position="23"/>
    </location>
</feature>